<protein>
    <submittedName>
        <fullName evidence="2">Uncharacterized protein</fullName>
    </submittedName>
</protein>
<feature type="region of interest" description="Disordered" evidence="1">
    <location>
        <begin position="27"/>
        <end position="82"/>
    </location>
</feature>
<gene>
    <name evidence="2" type="ORF">BN12_40061</name>
</gene>
<evidence type="ECO:0000313" key="2">
    <source>
        <dbReference type="EMBL" id="CCH79091.1"/>
    </source>
</evidence>
<keyword evidence="3" id="KW-1185">Reference proteome</keyword>
<organism evidence="2 3">
    <name type="scientific">Nostocoides japonicum T1-X7</name>
    <dbReference type="NCBI Taxonomy" id="1194083"/>
    <lineage>
        <taxon>Bacteria</taxon>
        <taxon>Bacillati</taxon>
        <taxon>Actinomycetota</taxon>
        <taxon>Actinomycetes</taxon>
        <taxon>Micrococcales</taxon>
        <taxon>Intrasporangiaceae</taxon>
        <taxon>Nostocoides</taxon>
    </lineage>
</organism>
<comment type="caution">
    <text evidence="2">The sequence shown here is derived from an EMBL/GenBank/DDBJ whole genome shotgun (WGS) entry which is preliminary data.</text>
</comment>
<evidence type="ECO:0000256" key="1">
    <source>
        <dbReference type="SAM" id="MobiDB-lite"/>
    </source>
</evidence>
<reference evidence="2 3" key="1">
    <citation type="journal article" date="2013" name="ISME J.">
        <title>A metabolic model for members of the genus Tetrasphaera involved in enhanced biological phosphorus removal.</title>
        <authorList>
            <person name="Kristiansen R."/>
            <person name="Nguyen H.T.T."/>
            <person name="Saunders A.M."/>
            <person name="Nielsen J.L."/>
            <person name="Wimmer R."/>
            <person name="Le V.Q."/>
            <person name="McIlroy S.J."/>
            <person name="Petrovski S."/>
            <person name="Seviour R.J."/>
            <person name="Calteau A."/>
            <person name="Nielsen K.L."/>
            <person name="Nielsen P.H."/>
        </authorList>
    </citation>
    <scope>NUCLEOTIDE SEQUENCE [LARGE SCALE GENOMIC DNA]</scope>
    <source>
        <strain evidence="2 3">T1-X7</strain>
    </source>
</reference>
<name>A0A077LZR8_9MICO</name>
<evidence type="ECO:0000313" key="3">
    <source>
        <dbReference type="Proteomes" id="UP000035721"/>
    </source>
</evidence>
<dbReference type="EMBL" id="CAJB01000334">
    <property type="protein sequence ID" value="CCH79091.1"/>
    <property type="molecule type" value="Genomic_DNA"/>
</dbReference>
<dbReference type="Proteomes" id="UP000035721">
    <property type="component" value="Unassembled WGS sequence"/>
</dbReference>
<sequence>MHHSPHLSPIRAISGDPMKLVRSKHAAFRGDPIKRARGPGSRGSGAHQGTDREVAPGGEVGPNVLPRRCGVRCNGMSQTGTS</sequence>
<dbReference type="AlphaFoldDB" id="A0A077LZR8"/>
<accession>A0A077LZR8</accession>
<proteinExistence type="predicted"/>